<proteinExistence type="predicted"/>
<dbReference type="Proteomes" id="UP000054485">
    <property type="component" value="Unassembled WGS sequence"/>
</dbReference>
<protein>
    <submittedName>
        <fullName evidence="1">Uncharacterized protein</fullName>
    </submittedName>
</protein>
<accession>A0A0D0A0P6</accession>
<evidence type="ECO:0000313" key="1">
    <source>
        <dbReference type="EMBL" id="KIK43455.1"/>
    </source>
</evidence>
<reference evidence="1 2" key="1">
    <citation type="submission" date="2014-04" db="EMBL/GenBank/DDBJ databases">
        <authorList>
            <consortium name="DOE Joint Genome Institute"/>
            <person name="Kuo A."/>
            <person name="Ruytinx J."/>
            <person name="Rineau F."/>
            <person name="Colpaert J."/>
            <person name="Kohler A."/>
            <person name="Nagy L.G."/>
            <person name="Floudas D."/>
            <person name="Copeland A."/>
            <person name="Barry K.W."/>
            <person name="Cichocki N."/>
            <person name="Veneault-Fourrey C."/>
            <person name="LaButti K."/>
            <person name="Lindquist E.A."/>
            <person name="Lipzen A."/>
            <person name="Lundell T."/>
            <person name="Morin E."/>
            <person name="Murat C."/>
            <person name="Sun H."/>
            <person name="Tunlid A."/>
            <person name="Henrissat B."/>
            <person name="Grigoriev I.V."/>
            <person name="Hibbett D.S."/>
            <person name="Martin F."/>
            <person name="Nordberg H.P."/>
            <person name="Cantor M.N."/>
            <person name="Hua S.X."/>
        </authorList>
    </citation>
    <scope>NUCLEOTIDE SEQUENCE [LARGE SCALE GENOMIC DNA]</scope>
    <source>
        <strain evidence="1 2">UH-Slu-Lm8-n1</strain>
    </source>
</reference>
<sequence>MLMSHCAPGSQCPSSLDNQVAISSISFAARYGHPPIPDRPTLGRNIVCQGHVLRYRYCPCLLDFSRGQSTCRAQRRYCRGHQTYHVDEYFLPSFNRSFEWGPNIYDSFLVSPGRCGM</sequence>
<keyword evidence="2" id="KW-1185">Reference proteome</keyword>
<gene>
    <name evidence="1" type="ORF">CY34DRAFT_709833</name>
</gene>
<reference evidence="2" key="2">
    <citation type="submission" date="2015-01" db="EMBL/GenBank/DDBJ databases">
        <title>Evolutionary Origins and Diversification of the Mycorrhizal Mutualists.</title>
        <authorList>
            <consortium name="DOE Joint Genome Institute"/>
            <consortium name="Mycorrhizal Genomics Consortium"/>
            <person name="Kohler A."/>
            <person name="Kuo A."/>
            <person name="Nagy L.G."/>
            <person name="Floudas D."/>
            <person name="Copeland A."/>
            <person name="Barry K.W."/>
            <person name="Cichocki N."/>
            <person name="Veneault-Fourrey C."/>
            <person name="LaButti K."/>
            <person name="Lindquist E.A."/>
            <person name="Lipzen A."/>
            <person name="Lundell T."/>
            <person name="Morin E."/>
            <person name="Murat C."/>
            <person name="Riley R."/>
            <person name="Ohm R."/>
            <person name="Sun H."/>
            <person name="Tunlid A."/>
            <person name="Henrissat B."/>
            <person name="Grigoriev I.V."/>
            <person name="Hibbett D.S."/>
            <person name="Martin F."/>
        </authorList>
    </citation>
    <scope>NUCLEOTIDE SEQUENCE [LARGE SCALE GENOMIC DNA]</scope>
    <source>
        <strain evidence="2">UH-Slu-Lm8-n1</strain>
    </source>
</reference>
<dbReference type="EMBL" id="KN835212">
    <property type="protein sequence ID" value="KIK43455.1"/>
    <property type="molecule type" value="Genomic_DNA"/>
</dbReference>
<dbReference type="InParanoid" id="A0A0D0A0P6"/>
<dbReference type="AlphaFoldDB" id="A0A0D0A0P6"/>
<organism evidence="1 2">
    <name type="scientific">Suillus luteus UH-Slu-Lm8-n1</name>
    <dbReference type="NCBI Taxonomy" id="930992"/>
    <lineage>
        <taxon>Eukaryota</taxon>
        <taxon>Fungi</taxon>
        <taxon>Dikarya</taxon>
        <taxon>Basidiomycota</taxon>
        <taxon>Agaricomycotina</taxon>
        <taxon>Agaricomycetes</taxon>
        <taxon>Agaricomycetidae</taxon>
        <taxon>Boletales</taxon>
        <taxon>Suillineae</taxon>
        <taxon>Suillaceae</taxon>
        <taxon>Suillus</taxon>
    </lineage>
</organism>
<name>A0A0D0A0P6_9AGAM</name>
<dbReference type="HOGENOM" id="CLU_2086384_0_0_1"/>
<evidence type="ECO:0000313" key="2">
    <source>
        <dbReference type="Proteomes" id="UP000054485"/>
    </source>
</evidence>